<feature type="domain" description="Ig-like" evidence="4">
    <location>
        <begin position="321"/>
        <end position="405"/>
    </location>
</feature>
<feature type="domain" description="Ig-like" evidence="4">
    <location>
        <begin position="11"/>
        <end position="90"/>
    </location>
</feature>
<evidence type="ECO:0000259" key="4">
    <source>
        <dbReference type="PROSITE" id="PS50835"/>
    </source>
</evidence>
<dbReference type="GO" id="GO:0007166">
    <property type="term" value="P:cell surface receptor signaling pathway"/>
    <property type="evidence" value="ECO:0007669"/>
    <property type="project" value="TreeGrafter"/>
</dbReference>
<keyword evidence="3" id="KW-0812">Transmembrane</keyword>
<evidence type="ECO:0000256" key="1">
    <source>
        <dbReference type="ARBA" id="ARBA00022729"/>
    </source>
</evidence>
<dbReference type="InterPro" id="IPR036179">
    <property type="entry name" value="Ig-like_dom_sf"/>
</dbReference>
<dbReference type="Gene3D" id="2.60.40.10">
    <property type="entry name" value="Immunoglobulins"/>
    <property type="match status" value="4"/>
</dbReference>
<evidence type="ECO:0000313" key="5">
    <source>
        <dbReference type="EMBL" id="PIO31969.1"/>
    </source>
</evidence>
<dbReference type="InterPro" id="IPR003599">
    <property type="entry name" value="Ig_sub"/>
</dbReference>
<dbReference type="GO" id="GO:0009897">
    <property type="term" value="C:external side of plasma membrane"/>
    <property type="evidence" value="ECO:0007669"/>
    <property type="project" value="TreeGrafter"/>
</dbReference>
<dbReference type="AlphaFoldDB" id="A0A2G9RVP1"/>
<dbReference type="PANTHER" id="PTHR11481:SF64">
    <property type="entry name" value="FC RECEPTOR-LIKE PROTEIN 4"/>
    <property type="match status" value="1"/>
</dbReference>
<dbReference type="InterPro" id="IPR007110">
    <property type="entry name" value="Ig-like_dom"/>
</dbReference>
<dbReference type="Proteomes" id="UP000228934">
    <property type="component" value="Unassembled WGS sequence"/>
</dbReference>
<keyword evidence="2" id="KW-1015">Disulfide bond</keyword>
<keyword evidence="3" id="KW-0472">Membrane</keyword>
<evidence type="ECO:0000313" key="6">
    <source>
        <dbReference type="Proteomes" id="UP000228934"/>
    </source>
</evidence>
<dbReference type="OrthoDB" id="9448246at2759"/>
<dbReference type="PROSITE" id="PS50835">
    <property type="entry name" value="IG_LIKE"/>
    <property type="match status" value="3"/>
</dbReference>
<dbReference type="SUPFAM" id="SSF48726">
    <property type="entry name" value="Immunoglobulin"/>
    <property type="match status" value="4"/>
</dbReference>
<accession>A0A2G9RVP1</accession>
<gene>
    <name evidence="5" type="ORF">AB205_0218220</name>
</gene>
<keyword evidence="1" id="KW-0732">Signal</keyword>
<dbReference type="InterPro" id="IPR013783">
    <property type="entry name" value="Ig-like_fold"/>
</dbReference>
<sequence>MCYLVGYAVRPVVTFNPNWHKIFTTESLTMTCNMRSPIPADKSYTWYKDNNLIYTGQSFVIVNAALHNSGNYQCKGSNTDRSDSVRLEVSHGWLILQAPLYIHEGDDVTLRCHHYPGYPAGMTKFIKDNTVIRNWGSDSVFHITNISIDRSGKYTCKKEVSRGAPVYSEVSISVKELFRSPEVKVKPNRVLEGDHMTLTCDTSLSPHSQTDLQFAFCRDQLTLFTDPEIKVSQNPIEEGDNITLTCLTRPSLFISATEVEFAFQRNGQNIQEFGSSSKYGILFAKLEDSGFYICEVRRSANGLTKKSKEINVHIQELFSHPEIVMNPDFPREGNRVILTCNTSINTLRNDIELQFAFYQNKKNVQKFNSSHQYIIPLAQLEDSGNYSCEARTLYSGMKKISAVVSVVIQGTISTYLLIICSVTLLLLILAILGFLYMFRQRPSVNNQDPMTGAPLRADEGEVNNPIYSAVRPKSMRRLAAAQEMSNEPESIYQNT</sequence>
<dbReference type="SMART" id="SM00408">
    <property type="entry name" value="IGc2"/>
    <property type="match status" value="4"/>
</dbReference>
<feature type="domain" description="Ig-like" evidence="4">
    <location>
        <begin position="227"/>
        <end position="311"/>
    </location>
</feature>
<reference evidence="6" key="1">
    <citation type="journal article" date="2017" name="Nat. Commun.">
        <title>The North American bullfrog draft genome provides insight into hormonal regulation of long noncoding RNA.</title>
        <authorList>
            <person name="Hammond S.A."/>
            <person name="Warren R.L."/>
            <person name="Vandervalk B.P."/>
            <person name="Kucuk E."/>
            <person name="Khan H."/>
            <person name="Gibb E.A."/>
            <person name="Pandoh P."/>
            <person name="Kirk H."/>
            <person name="Zhao Y."/>
            <person name="Jones M."/>
            <person name="Mungall A.J."/>
            <person name="Coope R."/>
            <person name="Pleasance S."/>
            <person name="Moore R.A."/>
            <person name="Holt R.A."/>
            <person name="Round J.M."/>
            <person name="Ohora S."/>
            <person name="Walle B.V."/>
            <person name="Veldhoen N."/>
            <person name="Helbing C.C."/>
            <person name="Birol I."/>
        </authorList>
    </citation>
    <scope>NUCLEOTIDE SEQUENCE [LARGE SCALE GENOMIC DNA]</scope>
</reference>
<dbReference type="InterPro" id="IPR003598">
    <property type="entry name" value="Ig_sub2"/>
</dbReference>
<dbReference type="InterPro" id="IPR050488">
    <property type="entry name" value="Ig_Fc_receptor"/>
</dbReference>
<feature type="transmembrane region" description="Helical" evidence="3">
    <location>
        <begin position="415"/>
        <end position="438"/>
    </location>
</feature>
<evidence type="ECO:0000256" key="3">
    <source>
        <dbReference type="SAM" id="Phobius"/>
    </source>
</evidence>
<keyword evidence="3" id="KW-1133">Transmembrane helix</keyword>
<dbReference type="Pfam" id="PF13895">
    <property type="entry name" value="Ig_2"/>
    <property type="match status" value="4"/>
</dbReference>
<dbReference type="PANTHER" id="PTHR11481">
    <property type="entry name" value="IMMUNOGLOBULIN FC RECEPTOR"/>
    <property type="match status" value="1"/>
</dbReference>
<evidence type="ECO:0000256" key="2">
    <source>
        <dbReference type="ARBA" id="ARBA00023157"/>
    </source>
</evidence>
<proteinExistence type="predicted"/>
<keyword evidence="6" id="KW-1185">Reference proteome</keyword>
<dbReference type="GO" id="GO:0004888">
    <property type="term" value="F:transmembrane signaling receptor activity"/>
    <property type="evidence" value="ECO:0007669"/>
    <property type="project" value="TreeGrafter"/>
</dbReference>
<dbReference type="SMART" id="SM00409">
    <property type="entry name" value="IG"/>
    <property type="match status" value="4"/>
</dbReference>
<name>A0A2G9RVP1_AQUCT</name>
<dbReference type="GO" id="GO:0006955">
    <property type="term" value="P:immune response"/>
    <property type="evidence" value="ECO:0007669"/>
    <property type="project" value="TreeGrafter"/>
</dbReference>
<organism evidence="5 6">
    <name type="scientific">Aquarana catesbeiana</name>
    <name type="common">American bullfrog</name>
    <name type="synonym">Rana catesbeiana</name>
    <dbReference type="NCBI Taxonomy" id="8400"/>
    <lineage>
        <taxon>Eukaryota</taxon>
        <taxon>Metazoa</taxon>
        <taxon>Chordata</taxon>
        <taxon>Craniata</taxon>
        <taxon>Vertebrata</taxon>
        <taxon>Euteleostomi</taxon>
        <taxon>Amphibia</taxon>
        <taxon>Batrachia</taxon>
        <taxon>Anura</taxon>
        <taxon>Neobatrachia</taxon>
        <taxon>Ranoidea</taxon>
        <taxon>Ranidae</taxon>
        <taxon>Aquarana</taxon>
    </lineage>
</organism>
<dbReference type="EMBL" id="KV932772">
    <property type="protein sequence ID" value="PIO31969.1"/>
    <property type="molecule type" value="Genomic_DNA"/>
</dbReference>
<protein>
    <recommendedName>
        <fullName evidence="4">Ig-like domain-containing protein</fullName>
    </recommendedName>
</protein>